<dbReference type="SUPFAM" id="SSF54001">
    <property type="entry name" value="Cysteine proteinases"/>
    <property type="match status" value="1"/>
</dbReference>
<evidence type="ECO:0000259" key="3">
    <source>
        <dbReference type="SMART" id="SM00460"/>
    </source>
</evidence>
<keyword evidence="2" id="KW-0812">Transmembrane</keyword>
<dbReference type="InterPro" id="IPR002931">
    <property type="entry name" value="Transglutaminase-like"/>
</dbReference>
<dbReference type="Pfam" id="PF01841">
    <property type="entry name" value="Transglut_core"/>
    <property type="match status" value="1"/>
</dbReference>
<gene>
    <name evidence="4" type="ORF">HG15A2_36290</name>
</gene>
<feature type="transmembrane region" description="Helical" evidence="2">
    <location>
        <begin position="335"/>
        <end position="361"/>
    </location>
</feature>
<organism evidence="4 5">
    <name type="scientific">Adhaeretor mobilis</name>
    <dbReference type="NCBI Taxonomy" id="1930276"/>
    <lineage>
        <taxon>Bacteria</taxon>
        <taxon>Pseudomonadati</taxon>
        <taxon>Planctomycetota</taxon>
        <taxon>Planctomycetia</taxon>
        <taxon>Pirellulales</taxon>
        <taxon>Lacipirellulaceae</taxon>
        <taxon>Adhaeretor</taxon>
    </lineage>
</organism>
<keyword evidence="2" id="KW-0472">Membrane</keyword>
<feature type="domain" description="Transglutaminase-like" evidence="3">
    <location>
        <begin position="170"/>
        <end position="231"/>
    </location>
</feature>
<feature type="transmembrane region" description="Helical" evidence="2">
    <location>
        <begin position="430"/>
        <end position="453"/>
    </location>
</feature>
<dbReference type="SMART" id="SM00460">
    <property type="entry name" value="TGc"/>
    <property type="match status" value="1"/>
</dbReference>
<keyword evidence="5" id="KW-1185">Reference proteome</keyword>
<evidence type="ECO:0000256" key="1">
    <source>
        <dbReference type="SAM" id="MobiDB-lite"/>
    </source>
</evidence>
<evidence type="ECO:0000313" key="4">
    <source>
        <dbReference type="EMBL" id="QDT00293.1"/>
    </source>
</evidence>
<dbReference type="EMBL" id="CP036263">
    <property type="protein sequence ID" value="QDT00293.1"/>
    <property type="molecule type" value="Genomic_DNA"/>
</dbReference>
<feature type="transmembrane region" description="Helical" evidence="2">
    <location>
        <begin position="303"/>
        <end position="323"/>
    </location>
</feature>
<dbReference type="InterPro" id="IPR038765">
    <property type="entry name" value="Papain-like_cys_pep_sf"/>
</dbReference>
<dbReference type="RefSeq" id="WP_145061700.1">
    <property type="nucleotide sequence ID" value="NZ_CP036263.1"/>
</dbReference>
<dbReference type="InterPro" id="IPR025840">
    <property type="entry name" value="7TM_transglut"/>
</dbReference>
<dbReference type="OrthoDB" id="253840at2"/>
<dbReference type="Pfam" id="PF14402">
    <property type="entry name" value="7TM_transglut"/>
    <property type="match status" value="1"/>
</dbReference>
<dbReference type="Proteomes" id="UP000319852">
    <property type="component" value="Chromosome"/>
</dbReference>
<name>A0A517MZI6_9BACT</name>
<reference evidence="4 5" key="1">
    <citation type="submission" date="2019-02" db="EMBL/GenBank/DDBJ databases">
        <title>Deep-cultivation of Planctomycetes and their phenomic and genomic characterization uncovers novel biology.</title>
        <authorList>
            <person name="Wiegand S."/>
            <person name="Jogler M."/>
            <person name="Boedeker C."/>
            <person name="Pinto D."/>
            <person name="Vollmers J."/>
            <person name="Rivas-Marin E."/>
            <person name="Kohn T."/>
            <person name="Peeters S.H."/>
            <person name="Heuer A."/>
            <person name="Rast P."/>
            <person name="Oberbeckmann S."/>
            <person name="Bunk B."/>
            <person name="Jeske O."/>
            <person name="Meyerdierks A."/>
            <person name="Storesund J.E."/>
            <person name="Kallscheuer N."/>
            <person name="Luecker S."/>
            <person name="Lage O.M."/>
            <person name="Pohl T."/>
            <person name="Merkel B.J."/>
            <person name="Hornburger P."/>
            <person name="Mueller R.-W."/>
            <person name="Bruemmer F."/>
            <person name="Labrenz M."/>
            <person name="Spormann A.M."/>
            <person name="Op den Camp H."/>
            <person name="Overmann J."/>
            <person name="Amann R."/>
            <person name="Jetten M.S.M."/>
            <person name="Mascher T."/>
            <person name="Medema M.H."/>
            <person name="Devos D.P."/>
            <person name="Kaster A.-K."/>
            <person name="Ovreas L."/>
            <person name="Rohde M."/>
            <person name="Galperin M.Y."/>
            <person name="Jogler C."/>
        </authorList>
    </citation>
    <scope>NUCLEOTIDE SEQUENCE [LARGE SCALE GENOMIC DNA]</scope>
    <source>
        <strain evidence="4 5">HG15A2</strain>
    </source>
</reference>
<dbReference type="Gene3D" id="3.10.620.30">
    <property type="match status" value="1"/>
</dbReference>
<protein>
    <submittedName>
        <fullName evidence="4">Transglutaminase-like superfamily protein</fullName>
    </submittedName>
</protein>
<feature type="transmembrane region" description="Helical" evidence="2">
    <location>
        <begin position="459"/>
        <end position="482"/>
    </location>
</feature>
<feature type="transmembrane region" description="Helical" evidence="2">
    <location>
        <begin position="373"/>
        <end position="394"/>
    </location>
</feature>
<proteinExistence type="predicted"/>
<evidence type="ECO:0000256" key="2">
    <source>
        <dbReference type="SAM" id="Phobius"/>
    </source>
</evidence>
<dbReference type="KEGG" id="amob:HG15A2_36290"/>
<sequence>MAIRHNSREATTTALQDSLWELSYDISFEAGKDATVWIALPKETNYATIISEEFPGREDTTRRLTSGARDFVSKTRVPGPVRVTAEFKIRLSPEGNGHRIDDLVNLRPDDKSRYLQQEDGQLRLKLDRELQQITGDSETDEERLQLLFDHCTHDIKGSNQESESDSVANIIDGSRASSLGRARTMVALCRAADFPTRLVTGFELRQQTVIKPHVWLEVFRDNLWIPFDPEYGFARHMPVHFIPARIGGEVIARPSDTSVVDKLESTFSMRRLAPSREVLKSGVPHFSQALDLTNLPVGMHGTLSLLLLLPLGALITALFRNVIGIQTYGTFAPALLAMSFIYADLATGLVVFGVIIAVGLGGRSLVERLHLLMVPRLSIILTLIILCVLFGVSMLNQLGLTPTGKAILLPLVVLTIMIERFYVSAEEDGIGFALQLVVGTIVVSVFCFLLLSWNEVGRLILIYPEIHLLTIAAFIAIGRYTGYRMTELWRFRDLARGEQRPPTPPSAAMSSSVELPSEDAP</sequence>
<feature type="transmembrane region" description="Helical" evidence="2">
    <location>
        <begin position="406"/>
        <end position="423"/>
    </location>
</feature>
<evidence type="ECO:0000313" key="5">
    <source>
        <dbReference type="Proteomes" id="UP000319852"/>
    </source>
</evidence>
<feature type="region of interest" description="Disordered" evidence="1">
    <location>
        <begin position="497"/>
        <end position="521"/>
    </location>
</feature>
<accession>A0A517MZI6</accession>
<keyword evidence="2" id="KW-1133">Transmembrane helix</keyword>
<dbReference type="AlphaFoldDB" id="A0A517MZI6"/>